<dbReference type="Proteomes" id="UP000622533">
    <property type="component" value="Unassembled WGS sequence"/>
</dbReference>
<proteinExistence type="predicted"/>
<evidence type="ECO:0000256" key="1">
    <source>
        <dbReference type="ARBA" id="ARBA00023015"/>
    </source>
</evidence>
<keyword evidence="7" id="KW-1185">Reference proteome</keyword>
<evidence type="ECO:0000313" key="6">
    <source>
        <dbReference type="EMBL" id="MBE9025661.1"/>
    </source>
</evidence>
<accession>A0A8J7A415</accession>
<dbReference type="SUPFAM" id="SSF88659">
    <property type="entry name" value="Sigma3 and sigma4 domains of RNA polymerase sigma factors"/>
    <property type="match status" value="1"/>
</dbReference>
<protein>
    <submittedName>
        <fullName evidence="6">Sigma-70 family RNA polymerase sigma factor</fullName>
    </submittedName>
</protein>
<evidence type="ECO:0000256" key="2">
    <source>
        <dbReference type="ARBA" id="ARBA00023082"/>
    </source>
</evidence>
<dbReference type="InterPro" id="IPR007630">
    <property type="entry name" value="RNA_pol_sigma70_r4"/>
</dbReference>
<dbReference type="GO" id="GO:0016987">
    <property type="term" value="F:sigma factor activity"/>
    <property type="evidence" value="ECO:0007669"/>
    <property type="project" value="UniProtKB-KW"/>
</dbReference>
<evidence type="ECO:0000313" key="7">
    <source>
        <dbReference type="Proteomes" id="UP000622533"/>
    </source>
</evidence>
<dbReference type="InterPro" id="IPR013324">
    <property type="entry name" value="RNA_pol_sigma_r3/r4-like"/>
</dbReference>
<dbReference type="Gene3D" id="1.20.140.160">
    <property type="match status" value="1"/>
</dbReference>
<dbReference type="PANTHER" id="PTHR30385">
    <property type="entry name" value="SIGMA FACTOR F FLAGELLAR"/>
    <property type="match status" value="1"/>
</dbReference>
<sequence>MRPRQNISEIFSTFIQFEADRFNCWVYDAKLRRSIQNCLVQISETKHSESFWAIYWHKNWQNQPNSLAEAHLSAYLQETCYWSAQRTIPQIASVQCTLSDCFQIAIAEVPKILKACDPDQKASLKSYSNVAFGNVIRDALRQKQEIDFCNDWALLLKLSRKRLQESLQNAGLTDETIARYLLAWKCFADGYILGKSPQARKLQRPEQDTWEAIAQLYNRDRLTQLNPPGTESNAQTLEKWLLLSAKHARSYLYPVVSSLNAPKTGQADSELQDDLPDTTQNESLLADLIATEEADIQKNQQQEIHNLLITTLAKLSPQSQQLLELYYQQGLTQQQIAKQQQIQQYQVSRQLAKTRESLLLAIAKWSQETMHISPTSNVVKHISAVLEEWLQNYFRNLEPHSSKEQ</sequence>
<dbReference type="InterPro" id="IPR014284">
    <property type="entry name" value="RNA_pol_sigma-70_dom"/>
</dbReference>
<dbReference type="GO" id="GO:0006352">
    <property type="term" value="P:DNA-templated transcription initiation"/>
    <property type="evidence" value="ECO:0007669"/>
    <property type="project" value="InterPro"/>
</dbReference>
<dbReference type="AlphaFoldDB" id="A0A8J7A415"/>
<dbReference type="PANTHER" id="PTHR30385:SF7">
    <property type="entry name" value="RNA POLYMERASE SIGMA FACTOR FLIA"/>
    <property type="match status" value="1"/>
</dbReference>
<keyword evidence="2" id="KW-0731">Sigma factor</keyword>
<gene>
    <name evidence="6" type="ORF">IQ276_25520</name>
</gene>
<dbReference type="Pfam" id="PF04545">
    <property type="entry name" value="Sigma70_r4"/>
    <property type="match status" value="1"/>
</dbReference>
<name>A0A8J7A415_DESMC</name>
<keyword evidence="1" id="KW-0805">Transcription regulation</keyword>
<reference evidence="6" key="1">
    <citation type="submission" date="2020-10" db="EMBL/GenBank/DDBJ databases">
        <authorList>
            <person name="Castelo-Branco R."/>
            <person name="Eusebio N."/>
            <person name="Adriana R."/>
            <person name="Vieira A."/>
            <person name="Brugerolle De Fraissinette N."/>
            <person name="Rezende De Castro R."/>
            <person name="Schneider M.P."/>
            <person name="Vasconcelos V."/>
            <person name="Leao P.N."/>
        </authorList>
    </citation>
    <scope>NUCLEOTIDE SEQUENCE</scope>
    <source>
        <strain evidence="6">LEGE 12446</strain>
    </source>
</reference>
<dbReference type="GO" id="GO:0003677">
    <property type="term" value="F:DNA binding"/>
    <property type="evidence" value="ECO:0007669"/>
    <property type="project" value="UniProtKB-KW"/>
</dbReference>
<keyword evidence="3" id="KW-0238">DNA-binding</keyword>
<comment type="caution">
    <text evidence="6">The sequence shown here is derived from an EMBL/GenBank/DDBJ whole genome shotgun (WGS) entry which is preliminary data.</text>
</comment>
<dbReference type="EMBL" id="JADEXS010000455">
    <property type="protein sequence ID" value="MBE9025661.1"/>
    <property type="molecule type" value="Genomic_DNA"/>
</dbReference>
<feature type="domain" description="RNA polymerase sigma-70 region 4" evidence="5">
    <location>
        <begin position="312"/>
        <end position="358"/>
    </location>
</feature>
<dbReference type="RefSeq" id="WP_193920838.1">
    <property type="nucleotide sequence ID" value="NZ_JADEXS020000001.1"/>
</dbReference>
<dbReference type="NCBIfam" id="TIGR02937">
    <property type="entry name" value="sigma70-ECF"/>
    <property type="match status" value="1"/>
</dbReference>
<organism evidence="6 7">
    <name type="scientific">Desmonostoc muscorum LEGE 12446</name>
    <dbReference type="NCBI Taxonomy" id="1828758"/>
    <lineage>
        <taxon>Bacteria</taxon>
        <taxon>Bacillati</taxon>
        <taxon>Cyanobacteriota</taxon>
        <taxon>Cyanophyceae</taxon>
        <taxon>Nostocales</taxon>
        <taxon>Nostocaceae</taxon>
        <taxon>Desmonostoc</taxon>
    </lineage>
</organism>
<evidence type="ECO:0000256" key="3">
    <source>
        <dbReference type="ARBA" id="ARBA00023125"/>
    </source>
</evidence>
<evidence type="ECO:0000256" key="4">
    <source>
        <dbReference type="ARBA" id="ARBA00023163"/>
    </source>
</evidence>
<keyword evidence="4" id="KW-0804">Transcription</keyword>
<evidence type="ECO:0000259" key="5">
    <source>
        <dbReference type="Pfam" id="PF04545"/>
    </source>
</evidence>